<feature type="region of interest" description="Disordered" evidence="1">
    <location>
        <begin position="380"/>
        <end position="452"/>
    </location>
</feature>
<name>A0AAV0AE14_PHAPC</name>
<comment type="caution">
    <text evidence="2">The sequence shown here is derived from an EMBL/GenBank/DDBJ whole genome shotgun (WGS) entry which is preliminary data.</text>
</comment>
<evidence type="ECO:0000313" key="3">
    <source>
        <dbReference type="Proteomes" id="UP001153365"/>
    </source>
</evidence>
<reference evidence="2" key="1">
    <citation type="submission" date="2022-06" db="EMBL/GenBank/DDBJ databases">
        <authorList>
            <consortium name="SYNGENTA / RWTH Aachen University"/>
        </authorList>
    </citation>
    <scope>NUCLEOTIDE SEQUENCE</scope>
</reference>
<feature type="region of interest" description="Disordered" evidence="1">
    <location>
        <begin position="629"/>
        <end position="656"/>
    </location>
</feature>
<accession>A0AAV0AE14</accession>
<feature type="compositionally biased region" description="Polar residues" evidence="1">
    <location>
        <begin position="386"/>
        <end position="422"/>
    </location>
</feature>
<dbReference type="Proteomes" id="UP001153365">
    <property type="component" value="Unassembled WGS sequence"/>
</dbReference>
<evidence type="ECO:0000256" key="1">
    <source>
        <dbReference type="SAM" id="MobiDB-lite"/>
    </source>
</evidence>
<gene>
    <name evidence="2" type="ORF">PPACK8108_LOCUS124</name>
</gene>
<evidence type="ECO:0000313" key="2">
    <source>
        <dbReference type="EMBL" id="CAH7665833.1"/>
    </source>
</evidence>
<dbReference type="EMBL" id="CALTRL010000009">
    <property type="protein sequence ID" value="CAH7665833.1"/>
    <property type="molecule type" value="Genomic_DNA"/>
</dbReference>
<proteinExistence type="predicted"/>
<protein>
    <submittedName>
        <fullName evidence="2">Expressed protein</fullName>
    </submittedName>
</protein>
<feature type="compositionally biased region" description="Basic and acidic residues" evidence="1">
    <location>
        <begin position="670"/>
        <end position="681"/>
    </location>
</feature>
<sequence>MSSNRRLSDESEPFDIFKQKHFARISSKFFSKNLNLDPCKPIDINMPKICVDSYQNSPASNDVEPKASSLSTYLVEKQPPSPVLKPFPPTPELFAHHRKFQKAKKLQKTEISFSEKRGQKASFSSVKKRYIRKLEAGTSSGAHRRTPCHWNLTKKITSSLIPENYSIHRNDEVVVESAEQSSTQIKKKSNFREAERFKSFQDHNIQHLLRNNHIERAPKENLKPISQLILSSQEYSYITKLPLLTLQREEKYNWGHVKAYRTGIRNHKTQLTMCSQDHIPESVIIEKTENNNESLRRGKSNISRITRKNIGQAFDELKHTFGAKKWNPEIRLHKTTYTKNNKNRKVAGSFKYPPRKLNMRWESWNQKKAPCFSERNKNVTFPPCTTAATGGSPDISSETSGNSFLARNSFNETSPLVTTTSGGDAKESDSSGTLTALEEENSNKSGADMTKTYHGEDVNHQQNDLLSSSSYSSSCQQHPEVFKDDITFPKKVKFKDFLQVRYISSLNANENKGISTKKYEDFSGKHCHPLESTSKPVAEGVGSCKTSDQNLDIILTSPIEWSEEPNLGRTIPVLHSSHAQRNKLGLETAAEISSETERSRSSFLEISNIQDVESKCEVKNEFPGLKKIQSKENATSSRVLAPQTPPSSNASDGRMSKIKVDYKISKTDLVSEKEQTTDDVKACSSFDTPKPYQAKRSSDSLDEITKPRDLDMSFSPLQSSRDFSSPIEHQAFPSSTEIFFQNSPKTPPSSQVSKVEKLQGAHRPDMLVLCKNINNIRRKFDQIPSYYSCLKPQM</sequence>
<dbReference type="AlphaFoldDB" id="A0AAV0AE14"/>
<feature type="compositionally biased region" description="Basic and acidic residues" evidence="1">
    <location>
        <begin position="696"/>
        <end position="711"/>
    </location>
</feature>
<organism evidence="2 3">
    <name type="scientific">Phakopsora pachyrhizi</name>
    <name type="common">Asian soybean rust disease fungus</name>
    <dbReference type="NCBI Taxonomy" id="170000"/>
    <lineage>
        <taxon>Eukaryota</taxon>
        <taxon>Fungi</taxon>
        <taxon>Dikarya</taxon>
        <taxon>Basidiomycota</taxon>
        <taxon>Pucciniomycotina</taxon>
        <taxon>Pucciniomycetes</taxon>
        <taxon>Pucciniales</taxon>
        <taxon>Phakopsoraceae</taxon>
        <taxon>Phakopsora</taxon>
    </lineage>
</organism>
<feature type="region of interest" description="Disordered" evidence="1">
    <location>
        <begin position="670"/>
        <end position="727"/>
    </location>
</feature>
<keyword evidence="3" id="KW-1185">Reference proteome</keyword>